<evidence type="ECO:0000256" key="3">
    <source>
        <dbReference type="ARBA" id="ARBA00013208"/>
    </source>
</evidence>
<keyword evidence="10" id="KW-1185">Reference proteome</keyword>
<evidence type="ECO:0000256" key="4">
    <source>
        <dbReference type="ARBA" id="ARBA00019232"/>
    </source>
</evidence>
<name>A0ABQ5V669_9PROT</name>
<dbReference type="CDD" id="cd06530">
    <property type="entry name" value="S26_SPase_I"/>
    <property type="match status" value="1"/>
</dbReference>
<keyword evidence="6" id="KW-0812">Transmembrane</keyword>
<evidence type="ECO:0000256" key="7">
    <source>
        <dbReference type="SAM" id="MobiDB-lite"/>
    </source>
</evidence>
<feature type="domain" description="Peptidase S26" evidence="8">
    <location>
        <begin position="25"/>
        <end position="240"/>
    </location>
</feature>
<gene>
    <name evidence="9" type="ORF">GCM10007853_08950</name>
</gene>
<reference evidence="9" key="2">
    <citation type="submission" date="2023-01" db="EMBL/GenBank/DDBJ databases">
        <title>Draft genome sequence of Algimonas ampicilliniresistens strain NBRC 108219.</title>
        <authorList>
            <person name="Sun Q."/>
            <person name="Mori K."/>
        </authorList>
    </citation>
    <scope>NUCLEOTIDE SEQUENCE</scope>
    <source>
        <strain evidence="9">NBRC 108219</strain>
    </source>
</reference>
<feature type="transmembrane region" description="Helical" evidence="6">
    <location>
        <begin position="28"/>
        <end position="46"/>
    </location>
</feature>
<dbReference type="NCBIfam" id="TIGR02227">
    <property type="entry name" value="sigpep_I_bact"/>
    <property type="match status" value="1"/>
</dbReference>
<accession>A0ABQ5V669</accession>
<dbReference type="InterPro" id="IPR019757">
    <property type="entry name" value="Pept_S26A_signal_pept_1_Lys-AS"/>
</dbReference>
<keyword evidence="6" id="KW-1133">Transmembrane helix</keyword>
<keyword evidence="5 6" id="KW-0378">Hydrolase</keyword>
<organism evidence="9 10">
    <name type="scientific">Algimonas ampicilliniresistens</name>
    <dbReference type="NCBI Taxonomy" id="1298735"/>
    <lineage>
        <taxon>Bacteria</taxon>
        <taxon>Pseudomonadati</taxon>
        <taxon>Pseudomonadota</taxon>
        <taxon>Alphaproteobacteria</taxon>
        <taxon>Maricaulales</taxon>
        <taxon>Robiginitomaculaceae</taxon>
        <taxon>Algimonas</taxon>
    </lineage>
</organism>
<sequence>MLTRKSKTKKTSQSTETKKSEGGVRETISTVIWALGIALILRTFIFQPFTIPTGSMYPGLMEGDYVITSKYSVGYGRYAALPFPFLDVDGRLLGRGPDRGDVIVFRPDGIAQNYIKRVVGLPGDRIQMVGGILHINNSPVDMKLVRNETYTHLSNGQVQGSFNAELIQEKLPGEAKPHLIYDGIKNNGADDTTVFTVPSGHYFMMGDNRDFSGDSRVPVRQMGAGYVPAENIIGRAEFVLASVNADFVIYKPWTWANFRGNRFFKGIE</sequence>
<evidence type="ECO:0000313" key="10">
    <source>
        <dbReference type="Proteomes" id="UP001161391"/>
    </source>
</evidence>
<reference evidence="9" key="1">
    <citation type="journal article" date="2014" name="Int. J. Syst. Evol. Microbiol.">
        <title>Complete genome of a new Firmicutes species belonging to the dominant human colonic microbiota ('Ruminococcus bicirculans') reveals two chromosomes and a selective capacity to utilize plant glucans.</title>
        <authorList>
            <consortium name="NISC Comparative Sequencing Program"/>
            <person name="Wegmann U."/>
            <person name="Louis P."/>
            <person name="Goesmann A."/>
            <person name="Henrissat B."/>
            <person name="Duncan S.H."/>
            <person name="Flint H.J."/>
        </authorList>
    </citation>
    <scope>NUCLEOTIDE SEQUENCE</scope>
    <source>
        <strain evidence="9">NBRC 108219</strain>
    </source>
</reference>
<evidence type="ECO:0000256" key="6">
    <source>
        <dbReference type="RuleBase" id="RU362042"/>
    </source>
</evidence>
<evidence type="ECO:0000259" key="8">
    <source>
        <dbReference type="Pfam" id="PF10502"/>
    </source>
</evidence>
<dbReference type="InterPro" id="IPR036286">
    <property type="entry name" value="LexA/Signal_pep-like_sf"/>
</dbReference>
<dbReference type="PANTHER" id="PTHR43390:SF1">
    <property type="entry name" value="CHLOROPLAST PROCESSING PEPTIDASE"/>
    <property type="match status" value="1"/>
</dbReference>
<dbReference type="PROSITE" id="PS00760">
    <property type="entry name" value="SPASE_I_2"/>
    <property type="match status" value="1"/>
</dbReference>
<protein>
    <recommendedName>
        <fullName evidence="4 6">Signal peptidase I</fullName>
        <ecNumber evidence="3 6">3.4.21.89</ecNumber>
    </recommendedName>
</protein>
<dbReference type="InterPro" id="IPR019758">
    <property type="entry name" value="Pept_S26A_signal_pept_1_CS"/>
</dbReference>
<proteinExistence type="inferred from homology"/>
<evidence type="ECO:0000256" key="1">
    <source>
        <dbReference type="ARBA" id="ARBA00000677"/>
    </source>
</evidence>
<evidence type="ECO:0000256" key="5">
    <source>
        <dbReference type="ARBA" id="ARBA00022801"/>
    </source>
</evidence>
<feature type="region of interest" description="Disordered" evidence="7">
    <location>
        <begin position="1"/>
        <end position="21"/>
    </location>
</feature>
<keyword evidence="6" id="KW-0645">Protease</keyword>
<dbReference type="EC" id="3.4.21.89" evidence="3 6"/>
<comment type="similarity">
    <text evidence="2 6">Belongs to the peptidase S26 family.</text>
</comment>
<dbReference type="InterPro" id="IPR000223">
    <property type="entry name" value="Pept_S26A_signal_pept_1"/>
</dbReference>
<keyword evidence="6" id="KW-0472">Membrane</keyword>
<dbReference type="EMBL" id="BSNK01000001">
    <property type="protein sequence ID" value="GLQ23021.1"/>
    <property type="molecule type" value="Genomic_DNA"/>
</dbReference>
<comment type="subcellular location">
    <subcellularLocation>
        <location evidence="6">Membrane</location>
        <topology evidence="6">Single-pass type II membrane protein</topology>
    </subcellularLocation>
</comment>
<evidence type="ECO:0000256" key="2">
    <source>
        <dbReference type="ARBA" id="ARBA00009370"/>
    </source>
</evidence>
<evidence type="ECO:0000313" key="9">
    <source>
        <dbReference type="EMBL" id="GLQ23021.1"/>
    </source>
</evidence>
<comment type="caution">
    <text evidence="9">The sequence shown here is derived from an EMBL/GenBank/DDBJ whole genome shotgun (WGS) entry which is preliminary data.</text>
</comment>
<dbReference type="Proteomes" id="UP001161391">
    <property type="component" value="Unassembled WGS sequence"/>
</dbReference>
<dbReference type="RefSeq" id="WP_284388010.1">
    <property type="nucleotide sequence ID" value="NZ_BSNK01000001.1"/>
</dbReference>
<dbReference type="PANTHER" id="PTHR43390">
    <property type="entry name" value="SIGNAL PEPTIDASE I"/>
    <property type="match status" value="1"/>
</dbReference>
<dbReference type="Gene3D" id="2.10.109.10">
    <property type="entry name" value="Umud Fragment, subunit A"/>
    <property type="match status" value="1"/>
</dbReference>
<feature type="compositionally biased region" description="Basic residues" evidence="7">
    <location>
        <begin position="1"/>
        <end position="10"/>
    </location>
</feature>
<dbReference type="PROSITE" id="PS00761">
    <property type="entry name" value="SPASE_I_3"/>
    <property type="match status" value="1"/>
</dbReference>
<comment type="catalytic activity">
    <reaction evidence="1 6">
        <text>Cleavage of hydrophobic, N-terminal signal or leader sequences from secreted and periplasmic proteins.</text>
        <dbReference type="EC" id="3.4.21.89"/>
    </reaction>
</comment>
<dbReference type="PRINTS" id="PR00727">
    <property type="entry name" value="LEADERPTASE"/>
</dbReference>
<dbReference type="InterPro" id="IPR019533">
    <property type="entry name" value="Peptidase_S26"/>
</dbReference>
<dbReference type="Pfam" id="PF10502">
    <property type="entry name" value="Peptidase_S26"/>
    <property type="match status" value="1"/>
</dbReference>
<dbReference type="SUPFAM" id="SSF51306">
    <property type="entry name" value="LexA/Signal peptidase"/>
    <property type="match status" value="1"/>
</dbReference>